<sequence length="81" mass="8431">MKEAVTVFAVFIVTVQEVPEALLHPDHPVKVEFAAGAAVRVTEALILKGAEQVAPQSIPAGEEVTVPVPVPDFVTDKATGG</sequence>
<dbReference type="Proteomes" id="UP000534783">
    <property type="component" value="Unassembled WGS sequence"/>
</dbReference>
<dbReference type="AlphaFoldDB" id="A0A7X6IAF5"/>
<accession>A0A7X6IAF5</accession>
<dbReference type="EMBL" id="VTOW01000001">
    <property type="protein sequence ID" value="NKE70329.1"/>
    <property type="molecule type" value="Genomic_DNA"/>
</dbReference>
<name>A0A7X6IAF5_9BACT</name>
<reference evidence="1 2" key="1">
    <citation type="journal article" date="2020" name="Nature">
        <title>Bacterial chemolithoautotrophy via manganese oxidation.</title>
        <authorList>
            <person name="Yu H."/>
            <person name="Leadbetter J.R."/>
        </authorList>
    </citation>
    <scope>NUCLEOTIDE SEQUENCE [LARGE SCALE GENOMIC DNA]</scope>
    <source>
        <strain evidence="1 2">Mn-1</strain>
    </source>
</reference>
<proteinExistence type="predicted"/>
<evidence type="ECO:0000313" key="1">
    <source>
        <dbReference type="EMBL" id="NKE70329.1"/>
    </source>
</evidence>
<evidence type="ECO:0000313" key="2">
    <source>
        <dbReference type="Proteomes" id="UP000534783"/>
    </source>
</evidence>
<protein>
    <submittedName>
        <fullName evidence="1">Uncharacterized protein</fullName>
    </submittedName>
</protein>
<keyword evidence="2" id="KW-1185">Reference proteome</keyword>
<comment type="caution">
    <text evidence="1">The sequence shown here is derived from an EMBL/GenBank/DDBJ whole genome shotgun (WGS) entry which is preliminary data.</text>
</comment>
<gene>
    <name evidence="1" type="ORF">MNODULE_06205</name>
</gene>
<organism evidence="1 2">
    <name type="scientific">Candidatus Manganitrophus noduliformans</name>
    <dbReference type="NCBI Taxonomy" id="2606439"/>
    <lineage>
        <taxon>Bacteria</taxon>
        <taxon>Pseudomonadati</taxon>
        <taxon>Nitrospirota</taxon>
        <taxon>Nitrospiria</taxon>
        <taxon>Candidatus Troglogloeales</taxon>
        <taxon>Candidatus Manganitrophaceae</taxon>
        <taxon>Candidatus Manganitrophus</taxon>
    </lineage>
</organism>